<dbReference type="AlphaFoldDB" id="A0A2T0TJU4"/>
<accession>A0A2T0TJU4</accession>
<protein>
    <submittedName>
        <fullName evidence="3">Uncharacterized protein</fullName>
    </submittedName>
</protein>
<evidence type="ECO:0000313" key="4">
    <source>
        <dbReference type="Proteomes" id="UP000239494"/>
    </source>
</evidence>
<name>A0A2T0TJU4_9PSEU</name>
<keyword evidence="2" id="KW-1133">Transmembrane helix</keyword>
<dbReference type="Proteomes" id="UP000239494">
    <property type="component" value="Unassembled WGS sequence"/>
</dbReference>
<evidence type="ECO:0000256" key="1">
    <source>
        <dbReference type="SAM" id="MobiDB-lite"/>
    </source>
</evidence>
<sequence length="238" mass="25305">MDLDDELRRLFRDERLDIQVRSGADQAVVTGARRVRRKRMMLASAGGTFAVAALVAGGIALAGVGGGVSMEPAGPVLTTTTSSRPAQEESSPKNPQAPTSGQVGYGKLHLGMSEADALATGLLTPGPDDPDGCHIYFSDTQPNISTPVVISPVKGVVRITLPDYAKTSMGISVGATVADVKMRYPAAVEYDEGFSFTTDNPFPWLYQFIVENGRKTHSLTDRVTTVRMQLTTAECALT</sequence>
<dbReference type="RefSeq" id="WP_146174605.1">
    <property type="nucleotide sequence ID" value="NZ_PVTF01000001.1"/>
</dbReference>
<evidence type="ECO:0000256" key="2">
    <source>
        <dbReference type="SAM" id="Phobius"/>
    </source>
</evidence>
<keyword evidence="2" id="KW-0812">Transmembrane</keyword>
<feature type="transmembrane region" description="Helical" evidence="2">
    <location>
        <begin position="42"/>
        <end position="64"/>
    </location>
</feature>
<feature type="region of interest" description="Disordered" evidence="1">
    <location>
        <begin position="73"/>
        <end position="105"/>
    </location>
</feature>
<reference evidence="3 4" key="1">
    <citation type="submission" date="2018-03" db="EMBL/GenBank/DDBJ databases">
        <title>Genomic Encyclopedia of Archaeal and Bacterial Type Strains, Phase II (KMG-II): from individual species to whole genera.</title>
        <authorList>
            <person name="Goeker M."/>
        </authorList>
    </citation>
    <scope>NUCLEOTIDE SEQUENCE [LARGE SCALE GENOMIC DNA]</scope>
    <source>
        <strain evidence="3 4">DSM 44720</strain>
    </source>
</reference>
<dbReference type="EMBL" id="PVTF01000001">
    <property type="protein sequence ID" value="PRY45992.1"/>
    <property type="molecule type" value="Genomic_DNA"/>
</dbReference>
<organism evidence="3 4">
    <name type="scientific">Umezawaea tangerina</name>
    <dbReference type="NCBI Taxonomy" id="84725"/>
    <lineage>
        <taxon>Bacteria</taxon>
        <taxon>Bacillati</taxon>
        <taxon>Actinomycetota</taxon>
        <taxon>Actinomycetes</taxon>
        <taxon>Pseudonocardiales</taxon>
        <taxon>Pseudonocardiaceae</taxon>
        <taxon>Umezawaea</taxon>
    </lineage>
</organism>
<feature type="compositionally biased region" description="Polar residues" evidence="1">
    <location>
        <begin position="92"/>
        <end position="102"/>
    </location>
</feature>
<keyword evidence="4" id="KW-1185">Reference proteome</keyword>
<comment type="caution">
    <text evidence="3">The sequence shown here is derived from an EMBL/GenBank/DDBJ whole genome shotgun (WGS) entry which is preliminary data.</text>
</comment>
<dbReference type="OrthoDB" id="3698912at2"/>
<keyword evidence="2" id="KW-0472">Membrane</keyword>
<proteinExistence type="predicted"/>
<gene>
    <name evidence="3" type="ORF">CLV43_101256</name>
</gene>
<evidence type="ECO:0000313" key="3">
    <source>
        <dbReference type="EMBL" id="PRY45992.1"/>
    </source>
</evidence>